<sequence length="128" mass="15546">MLFFGLGTSEVLEYYRSAQQERDEVQKRYTSRLPQAEMRLSERNEEFLEKSRMLSKKFVELKLKILWRIPPIMSSMAQVDYFGLWRSSSIVKYFIFQRTFDPHKFESSELSVKYNFRRSRIRSLVRLP</sequence>
<keyword evidence="2" id="KW-1185">Reference proteome</keyword>
<evidence type="ECO:0000313" key="2">
    <source>
        <dbReference type="Proteomes" id="UP001331761"/>
    </source>
</evidence>
<organism evidence="1 2">
    <name type="scientific">Trichostrongylus colubriformis</name>
    <name type="common">Black scour worm</name>
    <dbReference type="NCBI Taxonomy" id="6319"/>
    <lineage>
        <taxon>Eukaryota</taxon>
        <taxon>Metazoa</taxon>
        <taxon>Ecdysozoa</taxon>
        <taxon>Nematoda</taxon>
        <taxon>Chromadorea</taxon>
        <taxon>Rhabditida</taxon>
        <taxon>Rhabditina</taxon>
        <taxon>Rhabditomorpha</taxon>
        <taxon>Strongyloidea</taxon>
        <taxon>Trichostrongylidae</taxon>
        <taxon>Trichostrongylus</taxon>
    </lineage>
</organism>
<dbReference type="EMBL" id="WIXE01009600">
    <property type="protein sequence ID" value="KAK5978303.1"/>
    <property type="molecule type" value="Genomic_DNA"/>
</dbReference>
<name>A0AAN8IPA6_TRICO</name>
<proteinExistence type="predicted"/>
<gene>
    <name evidence="1" type="ORF">GCK32_016016</name>
</gene>
<accession>A0AAN8IPA6</accession>
<comment type="caution">
    <text evidence="1">The sequence shown here is derived from an EMBL/GenBank/DDBJ whole genome shotgun (WGS) entry which is preliminary data.</text>
</comment>
<reference evidence="1 2" key="1">
    <citation type="submission" date="2019-10" db="EMBL/GenBank/DDBJ databases">
        <title>Assembly and Annotation for the nematode Trichostrongylus colubriformis.</title>
        <authorList>
            <person name="Martin J."/>
        </authorList>
    </citation>
    <scope>NUCLEOTIDE SEQUENCE [LARGE SCALE GENOMIC DNA]</scope>
    <source>
        <strain evidence="1">G859</strain>
        <tissue evidence="1">Whole worm</tissue>
    </source>
</reference>
<dbReference type="AlphaFoldDB" id="A0AAN8IPA6"/>
<protein>
    <submittedName>
        <fullName evidence="1">Uncharacterized protein</fullName>
    </submittedName>
</protein>
<evidence type="ECO:0000313" key="1">
    <source>
        <dbReference type="EMBL" id="KAK5978303.1"/>
    </source>
</evidence>
<dbReference type="Proteomes" id="UP001331761">
    <property type="component" value="Unassembled WGS sequence"/>
</dbReference>